<organism evidence="11 12">
    <name type="scientific">Trichoplax adhaerens</name>
    <name type="common">Trichoplax reptans</name>
    <dbReference type="NCBI Taxonomy" id="10228"/>
    <lineage>
        <taxon>Eukaryota</taxon>
        <taxon>Metazoa</taxon>
        <taxon>Placozoa</taxon>
        <taxon>Uniplacotomia</taxon>
        <taxon>Trichoplacea</taxon>
        <taxon>Trichoplacidae</taxon>
        <taxon>Trichoplax</taxon>
    </lineage>
</organism>
<evidence type="ECO:0000256" key="2">
    <source>
        <dbReference type="ARBA" id="ARBA00008100"/>
    </source>
</evidence>
<dbReference type="PANTHER" id="PTHR11164:SF0">
    <property type="entry name" value="GLUTAMATE--CYSTEINE LIGASE CATALYTIC SUBUNIT"/>
    <property type="match status" value="1"/>
</dbReference>
<dbReference type="Gene3D" id="3.30.590.50">
    <property type="match status" value="2"/>
</dbReference>
<dbReference type="GeneID" id="6755413"/>
<dbReference type="UniPathway" id="UPA00142">
    <property type="reaction ID" value="UER00209"/>
</dbReference>
<evidence type="ECO:0000256" key="10">
    <source>
        <dbReference type="RuleBase" id="RU367135"/>
    </source>
</evidence>
<dbReference type="Proteomes" id="UP000009022">
    <property type="component" value="Unassembled WGS sequence"/>
</dbReference>
<proteinExistence type="inferred from homology"/>
<evidence type="ECO:0000256" key="5">
    <source>
        <dbReference type="ARBA" id="ARBA00022684"/>
    </source>
</evidence>
<keyword evidence="6 10" id="KW-0547">Nucleotide-binding</keyword>
<evidence type="ECO:0000256" key="4">
    <source>
        <dbReference type="ARBA" id="ARBA00022598"/>
    </source>
</evidence>
<dbReference type="GO" id="GO:0004357">
    <property type="term" value="F:glutamate-cysteine ligase activity"/>
    <property type="evidence" value="ECO:0000318"/>
    <property type="project" value="GO_Central"/>
</dbReference>
<dbReference type="Pfam" id="PF03074">
    <property type="entry name" value="GCS"/>
    <property type="match status" value="1"/>
</dbReference>
<dbReference type="EC" id="6.3.2.2" evidence="3 10"/>
<dbReference type="OrthoDB" id="7939818at2759"/>
<comment type="catalytic activity">
    <reaction evidence="10">
        <text>L-cysteine + L-glutamate + ATP = gamma-L-glutamyl-L-cysteine + ADP + phosphate + H(+)</text>
        <dbReference type="Rhea" id="RHEA:13285"/>
        <dbReference type="ChEBI" id="CHEBI:15378"/>
        <dbReference type="ChEBI" id="CHEBI:29985"/>
        <dbReference type="ChEBI" id="CHEBI:30616"/>
        <dbReference type="ChEBI" id="CHEBI:35235"/>
        <dbReference type="ChEBI" id="CHEBI:43474"/>
        <dbReference type="ChEBI" id="CHEBI:58173"/>
        <dbReference type="ChEBI" id="CHEBI:456216"/>
        <dbReference type="EC" id="6.3.2.2"/>
    </reaction>
</comment>
<keyword evidence="4 10" id="KW-0436">Ligase</keyword>
<evidence type="ECO:0000313" key="11">
    <source>
        <dbReference type="EMBL" id="EDV23290.1"/>
    </source>
</evidence>
<dbReference type="InterPro" id="IPR014746">
    <property type="entry name" value="Gln_synth/guanido_kin_cat_dom"/>
</dbReference>
<evidence type="ECO:0000256" key="8">
    <source>
        <dbReference type="ARBA" id="ARBA00030585"/>
    </source>
</evidence>
<reference evidence="11 12" key="1">
    <citation type="journal article" date="2008" name="Nature">
        <title>The Trichoplax genome and the nature of placozoans.</title>
        <authorList>
            <person name="Srivastava M."/>
            <person name="Begovic E."/>
            <person name="Chapman J."/>
            <person name="Putnam N.H."/>
            <person name="Hellsten U."/>
            <person name="Kawashima T."/>
            <person name="Kuo A."/>
            <person name="Mitros T."/>
            <person name="Salamov A."/>
            <person name="Carpenter M.L."/>
            <person name="Signorovitch A.Y."/>
            <person name="Moreno M.A."/>
            <person name="Kamm K."/>
            <person name="Grimwood J."/>
            <person name="Schmutz J."/>
            <person name="Shapiro H."/>
            <person name="Grigoriev I.V."/>
            <person name="Buss L.W."/>
            <person name="Schierwater B."/>
            <person name="Dellaporta S.L."/>
            <person name="Rokhsar D.S."/>
        </authorList>
    </citation>
    <scope>NUCLEOTIDE SEQUENCE [LARGE SCALE GENOMIC DNA]</scope>
    <source>
        <strain evidence="11 12">Grell-BS-1999</strain>
    </source>
</reference>
<evidence type="ECO:0000256" key="7">
    <source>
        <dbReference type="ARBA" id="ARBA00022840"/>
    </source>
</evidence>
<dbReference type="InterPro" id="IPR004308">
    <property type="entry name" value="GCS"/>
</dbReference>
<dbReference type="FunFam" id="1.10.8.960:FF:000001">
    <property type="entry name" value="Glutamate--cysteine ligase catalytic subunit"/>
    <property type="match status" value="1"/>
</dbReference>
<dbReference type="eggNOG" id="KOG3754">
    <property type="taxonomic scope" value="Eukaryota"/>
</dbReference>
<evidence type="ECO:0000256" key="1">
    <source>
        <dbReference type="ARBA" id="ARBA00005006"/>
    </source>
</evidence>
<gene>
    <name evidence="11" type="ORF">TRIADDRAFT_27782</name>
</gene>
<name>B3S290_TRIAD</name>
<dbReference type="KEGG" id="tad:TRIADDRAFT_27782"/>
<evidence type="ECO:0000256" key="6">
    <source>
        <dbReference type="ARBA" id="ARBA00022741"/>
    </source>
</evidence>
<comment type="similarity">
    <text evidence="2 10">Belongs to the glutamate--cysteine ligase type 3 family.</text>
</comment>
<dbReference type="PhylomeDB" id="B3S290"/>
<dbReference type="FunFam" id="3.30.590.50:FF:000001">
    <property type="entry name" value="Glutamate-cysteine ligase Gcs1"/>
    <property type="match status" value="1"/>
</dbReference>
<evidence type="ECO:0000313" key="12">
    <source>
        <dbReference type="Proteomes" id="UP000009022"/>
    </source>
</evidence>
<dbReference type="STRING" id="10228.B3S290"/>
<dbReference type="FunFam" id="3.30.590.50:FF:000002">
    <property type="entry name" value="Glutamate--cysteine ligase catalytic subunit"/>
    <property type="match status" value="1"/>
</dbReference>
<dbReference type="FunCoup" id="B3S290">
    <property type="interactions" value="1303"/>
</dbReference>
<dbReference type="AlphaFoldDB" id="B3S290"/>
<comment type="pathway">
    <text evidence="1 10">Sulfur metabolism; glutathione biosynthesis; glutathione from L-cysteine and L-glutamate: step 1/2.</text>
</comment>
<dbReference type="GO" id="GO:0006750">
    <property type="term" value="P:glutathione biosynthetic process"/>
    <property type="evidence" value="ECO:0000318"/>
    <property type="project" value="GO_Central"/>
</dbReference>
<keyword evidence="12" id="KW-1185">Reference proteome</keyword>
<dbReference type="HOGENOM" id="CLU_010467_0_0_1"/>
<dbReference type="Gene3D" id="1.10.8.960">
    <property type="match status" value="1"/>
</dbReference>
<keyword evidence="7 10" id="KW-0067">ATP-binding</keyword>
<dbReference type="EMBL" id="DS985247">
    <property type="protein sequence ID" value="EDV23290.1"/>
    <property type="molecule type" value="Genomic_DNA"/>
</dbReference>
<protein>
    <recommendedName>
        <fullName evidence="3 10">Glutamate--cysteine ligase</fullName>
        <ecNumber evidence="3 10">6.3.2.2</ecNumber>
    </recommendedName>
    <alternativeName>
        <fullName evidence="9 10">Gamma-ECS</fullName>
    </alternativeName>
    <alternativeName>
        <fullName evidence="8 10">Gamma-glutamylcysteine synthetase</fullName>
    </alternativeName>
</protein>
<dbReference type="PANTHER" id="PTHR11164">
    <property type="entry name" value="GLUTAMATE CYSTEINE LIGASE"/>
    <property type="match status" value="1"/>
</dbReference>
<accession>B3S290</accession>
<dbReference type="SUPFAM" id="SSF55931">
    <property type="entry name" value="Glutamine synthetase/guanido kinase"/>
    <property type="match status" value="1"/>
</dbReference>
<dbReference type="OMA" id="ATWMRRF"/>
<dbReference type="InParanoid" id="B3S290"/>
<dbReference type="GO" id="GO:0017109">
    <property type="term" value="C:glutamate-cysteine ligase complex"/>
    <property type="evidence" value="ECO:0000318"/>
    <property type="project" value="GO_Central"/>
</dbReference>
<dbReference type="CTD" id="6755413"/>
<dbReference type="GO" id="GO:0005524">
    <property type="term" value="F:ATP binding"/>
    <property type="evidence" value="ECO:0007669"/>
    <property type="project" value="UniProtKB-UniRule"/>
</dbReference>
<evidence type="ECO:0000256" key="3">
    <source>
        <dbReference type="ARBA" id="ARBA00012220"/>
    </source>
</evidence>
<evidence type="ECO:0000256" key="9">
    <source>
        <dbReference type="ARBA" id="ARBA00032122"/>
    </source>
</evidence>
<keyword evidence="5 10" id="KW-0317">Glutathione biosynthesis</keyword>
<sequence>MGILTNGTPLTWDEIKEYITLIKSQGIRQFISLYHRLSNRPNDILKWGDELEYMVVKFDHENKTARLYCEVDQYLDILQNFERENPGASPTSWKPEFTSYMLEASPGQPYLGDLAQINSVEANMKRRRREVIDLLDEDIVPITLTAFPRLGCPNFTYPAYEPDTNKRSSAPSLFFPWEVVGSHPRFKSFSQNIYLRRGSKVAINVPVFRDVNTPKPFVEHLQYGEEAIDGKEDHIYLDATGHGHGNSCLQVVTLQAYNVDEARLLYDQLCPICPIVLALSAASPIYRGFLSDVDCRWNIISQSVDDRTKEERGLEPLKNNKHRIPKSRYDSVDYYLSPEGQAYNDIELVYDKEFCEQLEKAGVDSILARHIAHLFIREPISVFKELLEQDDLKDSDHFENIQSTNWQTMRFKPPPLDADIGWRVEFRPCEVQLTEFENAAFAAFIILLTRVILTYGLNFYMPISKVDENMQTAQKRDAVRNGMFYFRKDLGKGKRFRITTYLNNSPPDESEYELMSINTIINGKADGFPGLVPLINDYLASLSIDVDTRYSLYRYLSLIQKRASGELKTTAKWMRDFVASHPDYKKDSVVSEKINYDLLYACNEIVQGKRQESDFIDNMESKTIDSFSTT</sequence>
<dbReference type="RefSeq" id="XP_002114200.1">
    <property type="nucleotide sequence ID" value="XM_002114164.1"/>
</dbReference>